<evidence type="ECO:0000313" key="1">
    <source>
        <dbReference type="EMBL" id="ELY42293.1"/>
    </source>
</evidence>
<dbReference type="InterPro" id="IPR017437">
    <property type="entry name" value="ATP-NAD_kinase_PpnK-typ_C"/>
</dbReference>
<accession>L9W1U8</accession>
<dbReference type="EMBL" id="AOHW01000023">
    <property type="protein sequence ID" value="ELY42293.1"/>
    <property type="molecule type" value="Genomic_DNA"/>
</dbReference>
<dbReference type="eggNOG" id="arCOG01348">
    <property type="taxonomic scope" value="Archaea"/>
</dbReference>
<dbReference type="PATRIC" id="fig|1114856.3.peg.1637"/>
<keyword evidence="1" id="KW-0808">Transferase</keyword>
<dbReference type="InterPro" id="IPR016064">
    <property type="entry name" value="NAD/diacylglycerol_kinase_sf"/>
</dbReference>
<evidence type="ECO:0000313" key="2">
    <source>
        <dbReference type="Proteomes" id="UP000011599"/>
    </source>
</evidence>
<dbReference type="OrthoDB" id="170401at2157"/>
<dbReference type="GO" id="GO:0019674">
    <property type="term" value="P:NAD+ metabolic process"/>
    <property type="evidence" value="ECO:0007669"/>
    <property type="project" value="InterPro"/>
</dbReference>
<keyword evidence="2" id="KW-1185">Reference proteome</keyword>
<name>L9W1U8_9EURY</name>
<organism evidence="1 2">
    <name type="scientific">Natronorubrum tibetense GA33</name>
    <dbReference type="NCBI Taxonomy" id="1114856"/>
    <lineage>
        <taxon>Archaea</taxon>
        <taxon>Methanobacteriati</taxon>
        <taxon>Methanobacteriota</taxon>
        <taxon>Stenosarchaea group</taxon>
        <taxon>Halobacteria</taxon>
        <taxon>Halobacteriales</taxon>
        <taxon>Natrialbaceae</taxon>
        <taxon>Natronorubrum</taxon>
    </lineage>
</organism>
<dbReference type="PANTHER" id="PTHR20275">
    <property type="entry name" value="NAD KINASE"/>
    <property type="match status" value="1"/>
</dbReference>
<dbReference type="Gene3D" id="2.60.200.30">
    <property type="entry name" value="Probable inorganic polyphosphate/atp-NAD kinase, domain 2"/>
    <property type="match status" value="1"/>
</dbReference>
<dbReference type="GO" id="GO:0003951">
    <property type="term" value="F:NAD+ kinase activity"/>
    <property type="evidence" value="ECO:0007669"/>
    <property type="project" value="InterPro"/>
</dbReference>
<reference evidence="1 2" key="1">
    <citation type="journal article" date="2014" name="PLoS Genet.">
        <title>Phylogenetically driven sequencing of extremely halophilic archaea reveals strategies for static and dynamic osmo-response.</title>
        <authorList>
            <person name="Becker E.A."/>
            <person name="Seitzer P.M."/>
            <person name="Tritt A."/>
            <person name="Larsen D."/>
            <person name="Krusor M."/>
            <person name="Yao A.I."/>
            <person name="Wu D."/>
            <person name="Madern D."/>
            <person name="Eisen J.A."/>
            <person name="Darling A.E."/>
            <person name="Facciotti M.T."/>
        </authorList>
    </citation>
    <scope>NUCLEOTIDE SEQUENCE [LARGE SCALE GENOMIC DNA]</scope>
    <source>
        <strain evidence="1 2">GA33</strain>
    </source>
</reference>
<dbReference type="AlphaFoldDB" id="L9W1U8"/>
<proteinExistence type="predicted"/>
<keyword evidence="1" id="KW-0418">Kinase</keyword>
<dbReference type="GO" id="GO:0006741">
    <property type="term" value="P:NADP+ biosynthetic process"/>
    <property type="evidence" value="ECO:0007669"/>
    <property type="project" value="TreeGrafter"/>
</dbReference>
<dbReference type="RefSeq" id="WP_006089386.1">
    <property type="nucleotide sequence ID" value="NZ_AOHW01000023.1"/>
</dbReference>
<dbReference type="SUPFAM" id="SSF111331">
    <property type="entry name" value="NAD kinase/diacylglycerol kinase-like"/>
    <property type="match status" value="1"/>
</dbReference>
<gene>
    <name evidence="1" type="ORF">C496_07838</name>
</gene>
<dbReference type="Pfam" id="PF20143">
    <property type="entry name" value="NAD_kinase_C"/>
    <property type="match status" value="1"/>
</dbReference>
<dbReference type="PANTHER" id="PTHR20275:SF0">
    <property type="entry name" value="NAD KINASE"/>
    <property type="match status" value="1"/>
</dbReference>
<dbReference type="Proteomes" id="UP000011599">
    <property type="component" value="Unassembled WGS sequence"/>
</dbReference>
<protein>
    <submittedName>
        <fullName evidence="1">ATP-NAD/AcoX kinase</fullName>
    </submittedName>
</protein>
<dbReference type="STRING" id="1114856.GCA_000383975_00720"/>
<comment type="caution">
    <text evidence="1">The sequence shown here is derived from an EMBL/GenBank/DDBJ whole genome shotgun (WGS) entry which is preliminary data.</text>
</comment>
<sequence length="279" mass="29142">MDAAWSRAEQPIVGFVDSRTAAPSDVESAASDRGATTVRGDLETVLTADPSLLVTASETDLSAVARAQPGVPVLPIGDVAGIETVSAERGAEALEAVLEGDATVRRHSVLGIEVEDHSIADDHDVADGRGSTDDTGSQLTRERALFDATLVTDEPAWISEYGVESRGESLSTFRADGVVVATPAGSYGYSSALEAPHLASSIDAVAVSPIAPFATRTQRWVLPDDEITLTVERDESDVTLVVDDRSIRTIGVGSRVRLGVDGALSTFVIPNDVVSTNGE</sequence>